<dbReference type="InterPro" id="IPR006311">
    <property type="entry name" value="TAT_signal"/>
</dbReference>
<name>A0ABV6PW93_9BURK</name>
<dbReference type="PROSITE" id="PS51318">
    <property type="entry name" value="TAT"/>
    <property type="match status" value="1"/>
</dbReference>
<dbReference type="EMBL" id="JBHLTN010000029">
    <property type="protein sequence ID" value="MFC0593829.1"/>
    <property type="molecule type" value="Genomic_DNA"/>
</dbReference>
<dbReference type="InterPro" id="IPR024651">
    <property type="entry name" value="FAD-SLDH_ssu"/>
</dbReference>
<reference evidence="2 3" key="1">
    <citation type="submission" date="2024-09" db="EMBL/GenBank/DDBJ databases">
        <authorList>
            <person name="Sun Q."/>
            <person name="Mori K."/>
        </authorList>
    </citation>
    <scope>NUCLEOTIDE SEQUENCE [LARGE SCALE GENOMIC DNA]</scope>
    <source>
        <strain evidence="2 3">NCAIM B.02336</strain>
    </source>
</reference>
<comment type="caution">
    <text evidence="2">The sequence shown here is derived from an EMBL/GenBank/DDBJ whole genome shotgun (WGS) entry which is preliminary data.</text>
</comment>
<organism evidence="2 3">
    <name type="scientific">Ottowia pentelensis</name>
    <dbReference type="NCBI Taxonomy" id="511108"/>
    <lineage>
        <taxon>Bacteria</taxon>
        <taxon>Pseudomonadati</taxon>
        <taxon>Pseudomonadota</taxon>
        <taxon>Betaproteobacteria</taxon>
        <taxon>Burkholderiales</taxon>
        <taxon>Comamonadaceae</taxon>
        <taxon>Ottowia</taxon>
    </lineage>
</organism>
<dbReference type="Pfam" id="PF12318">
    <property type="entry name" value="FAD-SLDH"/>
    <property type="match status" value="1"/>
</dbReference>
<keyword evidence="1" id="KW-0732">Signal</keyword>
<keyword evidence="3" id="KW-1185">Reference proteome</keyword>
<protein>
    <submittedName>
        <fullName evidence="2">Sugar dehydrogenase complex small subunit</fullName>
    </submittedName>
</protein>
<evidence type="ECO:0000313" key="2">
    <source>
        <dbReference type="EMBL" id="MFC0593829.1"/>
    </source>
</evidence>
<dbReference type="Proteomes" id="UP001589834">
    <property type="component" value="Unassembled WGS sequence"/>
</dbReference>
<dbReference type="RefSeq" id="WP_377484141.1">
    <property type="nucleotide sequence ID" value="NZ_JBHLTN010000029.1"/>
</dbReference>
<sequence>MPHTPTFPAFGLQRRQLLGGLVAVGAAQLAPWALAATPAPTPAASPGFMALSRYLTEREDLNPGQAARLQAAWQALDDKFGAQVDALWQWVQANQVALADLNTRIKADKPELAHVPGQIMQAWWLGIAGSGHDTRVVAYEFALNAQLVAGKLRPPSYLYGLHGSWTSNPTQFDIKLVNVLR</sequence>
<evidence type="ECO:0000256" key="1">
    <source>
        <dbReference type="SAM" id="SignalP"/>
    </source>
</evidence>
<gene>
    <name evidence="2" type="ORF">ACFFGG_14850</name>
</gene>
<proteinExistence type="predicted"/>
<feature type="signal peptide" evidence="1">
    <location>
        <begin position="1"/>
        <end position="35"/>
    </location>
</feature>
<evidence type="ECO:0000313" key="3">
    <source>
        <dbReference type="Proteomes" id="UP001589834"/>
    </source>
</evidence>
<feature type="chain" id="PRO_5045651854" evidence="1">
    <location>
        <begin position="36"/>
        <end position="181"/>
    </location>
</feature>
<accession>A0ABV6PW93</accession>